<dbReference type="AlphaFoldDB" id="A0AAV0DSR7"/>
<gene>
    <name evidence="1" type="ORF">CEPIT_LOCUS18480</name>
</gene>
<organism evidence="1 2">
    <name type="scientific">Cuscuta epithymum</name>
    <dbReference type="NCBI Taxonomy" id="186058"/>
    <lineage>
        <taxon>Eukaryota</taxon>
        <taxon>Viridiplantae</taxon>
        <taxon>Streptophyta</taxon>
        <taxon>Embryophyta</taxon>
        <taxon>Tracheophyta</taxon>
        <taxon>Spermatophyta</taxon>
        <taxon>Magnoliopsida</taxon>
        <taxon>eudicotyledons</taxon>
        <taxon>Gunneridae</taxon>
        <taxon>Pentapetalae</taxon>
        <taxon>asterids</taxon>
        <taxon>lamiids</taxon>
        <taxon>Solanales</taxon>
        <taxon>Convolvulaceae</taxon>
        <taxon>Cuscuteae</taxon>
        <taxon>Cuscuta</taxon>
        <taxon>Cuscuta subgen. Cuscuta</taxon>
    </lineage>
</organism>
<dbReference type="EMBL" id="CAMAPF010000148">
    <property type="protein sequence ID" value="CAH9108729.1"/>
    <property type="molecule type" value="Genomic_DNA"/>
</dbReference>
<keyword evidence="2" id="KW-1185">Reference proteome</keyword>
<evidence type="ECO:0000313" key="1">
    <source>
        <dbReference type="EMBL" id="CAH9108729.1"/>
    </source>
</evidence>
<dbReference type="Proteomes" id="UP001152523">
    <property type="component" value="Unassembled WGS sequence"/>
</dbReference>
<comment type="caution">
    <text evidence="1">The sequence shown here is derived from an EMBL/GenBank/DDBJ whole genome shotgun (WGS) entry which is preliminary data.</text>
</comment>
<protein>
    <submittedName>
        <fullName evidence="1">Uncharacterized protein</fullName>
    </submittedName>
</protein>
<evidence type="ECO:0000313" key="2">
    <source>
        <dbReference type="Proteomes" id="UP001152523"/>
    </source>
</evidence>
<sequence>MLTSSIYDGEYATPPSKRCQRWRDNEVLFVFLLRWHLRRRK</sequence>
<accession>A0AAV0DSR7</accession>
<proteinExistence type="predicted"/>
<reference evidence="1" key="1">
    <citation type="submission" date="2022-07" db="EMBL/GenBank/DDBJ databases">
        <authorList>
            <person name="Macas J."/>
            <person name="Novak P."/>
            <person name="Neumann P."/>
        </authorList>
    </citation>
    <scope>NUCLEOTIDE SEQUENCE</scope>
</reference>
<name>A0AAV0DSR7_9ASTE</name>